<keyword evidence="2" id="KW-1185">Reference proteome</keyword>
<sequence length="117" mass="12692">FLVLSKNLCMMLQSSEQFVMEDRNPIAVTVNDNNGVNATDRSTESPVDMAAQMKNFPATTGLAYVFEEYVQPCLMEGFGVWLFVFIGTLAVGNMFAICVAVAHGFVIALLVAGFGNI</sequence>
<proteinExistence type="predicted"/>
<feature type="non-terminal residue" evidence="1">
    <location>
        <position position="117"/>
    </location>
</feature>
<name>A0A8J1XX35_OWEFU</name>
<dbReference type="EMBL" id="CAIIXF020000009">
    <property type="protein sequence ID" value="CAH1794532.1"/>
    <property type="molecule type" value="Genomic_DNA"/>
</dbReference>
<evidence type="ECO:0000313" key="1">
    <source>
        <dbReference type="EMBL" id="CAH1794532.1"/>
    </source>
</evidence>
<feature type="non-terminal residue" evidence="1">
    <location>
        <position position="1"/>
    </location>
</feature>
<reference evidence="1" key="1">
    <citation type="submission" date="2022-03" db="EMBL/GenBank/DDBJ databases">
        <authorList>
            <person name="Martin C."/>
        </authorList>
    </citation>
    <scope>NUCLEOTIDE SEQUENCE</scope>
</reference>
<accession>A0A8J1XX35</accession>
<evidence type="ECO:0000313" key="2">
    <source>
        <dbReference type="Proteomes" id="UP000749559"/>
    </source>
</evidence>
<dbReference type="AlphaFoldDB" id="A0A8J1XX35"/>
<comment type="caution">
    <text evidence="1">The sequence shown here is derived from an EMBL/GenBank/DDBJ whole genome shotgun (WGS) entry which is preliminary data.</text>
</comment>
<gene>
    <name evidence="1" type="ORF">OFUS_LOCUS19210</name>
</gene>
<protein>
    <submittedName>
        <fullName evidence="1">Uncharacterized protein</fullName>
    </submittedName>
</protein>
<dbReference type="Proteomes" id="UP000749559">
    <property type="component" value="Unassembled WGS sequence"/>
</dbReference>
<organism evidence="1 2">
    <name type="scientific">Owenia fusiformis</name>
    <name type="common">Polychaete worm</name>
    <dbReference type="NCBI Taxonomy" id="6347"/>
    <lineage>
        <taxon>Eukaryota</taxon>
        <taxon>Metazoa</taxon>
        <taxon>Spiralia</taxon>
        <taxon>Lophotrochozoa</taxon>
        <taxon>Annelida</taxon>
        <taxon>Polychaeta</taxon>
        <taxon>Sedentaria</taxon>
        <taxon>Canalipalpata</taxon>
        <taxon>Sabellida</taxon>
        <taxon>Oweniida</taxon>
        <taxon>Oweniidae</taxon>
        <taxon>Owenia</taxon>
    </lineage>
</organism>